<dbReference type="InterPro" id="IPR040403">
    <property type="entry name" value="NRPD1_N"/>
</dbReference>
<dbReference type="GO" id="GO:0046872">
    <property type="term" value="F:metal ion binding"/>
    <property type="evidence" value="ECO:0007669"/>
    <property type="project" value="UniProtKB-KW"/>
</dbReference>
<evidence type="ECO:0000313" key="15">
    <source>
        <dbReference type="Proteomes" id="UP001386955"/>
    </source>
</evidence>
<keyword evidence="2 12" id="KW-0240">DNA-directed RNA polymerase</keyword>
<evidence type="ECO:0000256" key="3">
    <source>
        <dbReference type="ARBA" id="ARBA00022630"/>
    </source>
</evidence>
<dbReference type="Pfam" id="PF00732">
    <property type="entry name" value="GMC_oxred_N"/>
    <property type="match status" value="1"/>
</dbReference>
<dbReference type="EC" id="2.7.7.6" evidence="12"/>
<evidence type="ECO:0000256" key="2">
    <source>
        <dbReference type="ARBA" id="ARBA00022478"/>
    </source>
</evidence>
<comment type="cofactor">
    <cofactor evidence="1">
        <name>FAD</name>
        <dbReference type="ChEBI" id="CHEBI:57692"/>
    </cofactor>
</comment>
<evidence type="ECO:0000259" key="13">
    <source>
        <dbReference type="PROSITE" id="PS00624"/>
    </source>
</evidence>
<keyword evidence="8" id="KW-0274">FAD</keyword>
<evidence type="ECO:0000256" key="8">
    <source>
        <dbReference type="ARBA" id="ARBA00022827"/>
    </source>
</evidence>
<gene>
    <name evidence="14" type="ORF">VNO78_07803</name>
</gene>
<dbReference type="InterPro" id="IPR042102">
    <property type="entry name" value="RNA_pol_Rpb1_3_sf"/>
</dbReference>
<keyword evidence="7" id="KW-0732">Signal</keyword>
<keyword evidence="15" id="KW-1185">Reference proteome</keyword>
<evidence type="ECO:0000256" key="11">
    <source>
        <dbReference type="ARBA" id="ARBA00048552"/>
    </source>
</evidence>
<dbReference type="Gene3D" id="3.30.410.40">
    <property type="match status" value="1"/>
</dbReference>
<keyword evidence="9" id="KW-0862">Zinc</keyword>
<keyword evidence="3" id="KW-0285">Flavoprotein</keyword>
<dbReference type="InterPro" id="IPR036188">
    <property type="entry name" value="FAD/NAD-bd_sf"/>
</dbReference>
<dbReference type="GO" id="GO:0016614">
    <property type="term" value="F:oxidoreductase activity, acting on CH-OH group of donors"/>
    <property type="evidence" value="ECO:0007669"/>
    <property type="project" value="InterPro"/>
</dbReference>
<evidence type="ECO:0000256" key="10">
    <source>
        <dbReference type="ARBA" id="ARBA00023163"/>
    </source>
</evidence>
<dbReference type="Gene3D" id="1.10.132.30">
    <property type="match status" value="1"/>
</dbReference>
<dbReference type="InterPro" id="IPR007083">
    <property type="entry name" value="RNA_pol_Rpb1_4"/>
</dbReference>
<comment type="catalytic activity">
    <reaction evidence="11 12">
        <text>RNA(n) + a ribonucleoside 5'-triphosphate = RNA(n+1) + diphosphate</text>
        <dbReference type="Rhea" id="RHEA:21248"/>
        <dbReference type="Rhea" id="RHEA-COMP:14527"/>
        <dbReference type="Rhea" id="RHEA-COMP:17342"/>
        <dbReference type="ChEBI" id="CHEBI:33019"/>
        <dbReference type="ChEBI" id="CHEBI:61557"/>
        <dbReference type="ChEBI" id="CHEBI:140395"/>
        <dbReference type="EC" id="2.7.7.6"/>
    </reaction>
</comment>
<dbReference type="Pfam" id="PF04983">
    <property type="entry name" value="RNA_pol_Rpb1_3"/>
    <property type="match status" value="1"/>
</dbReference>
<dbReference type="Gene3D" id="2.40.40.20">
    <property type="match status" value="1"/>
</dbReference>
<dbReference type="Pfam" id="PF05000">
    <property type="entry name" value="RNA_pol_Rpb1_4"/>
    <property type="match status" value="1"/>
</dbReference>
<keyword evidence="4 12" id="KW-0808">Transferase</keyword>
<dbReference type="PROSITE" id="PS00624">
    <property type="entry name" value="GMC_OXRED_2"/>
    <property type="match status" value="1"/>
</dbReference>
<comment type="similarity">
    <text evidence="12">Belongs to the RNA polymerase beta' chain family.</text>
</comment>
<keyword evidence="6" id="KW-0479">Metal-binding</keyword>
<dbReference type="Gene3D" id="4.10.860.120">
    <property type="entry name" value="RNA polymerase II, clamp domain"/>
    <property type="match status" value="1"/>
</dbReference>
<dbReference type="InterPro" id="IPR044893">
    <property type="entry name" value="RNA_pol_Rpb1_clamp_domain"/>
</dbReference>
<dbReference type="PANTHER" id="PTHR45968">
    <property type="entry name" value="OSJNBA0019K04.7 PROTEIN"/>
    <property type="match status" value="1"/>
</dbReference>
<comment type="function">
    <text evidence="12">DNA-dependent RNA polymerase catalyzes the transcription of DNA into RNA using the four ribonucleoside triphosphates as substrates.</text>
</comment>
<reference evidence="14 15" key="1">
    <citation type="submission" date="2024-01" db="EMBL/GenBank/DDBJ databases">
        <title>The genomes of 5 underutilized Papilionoideae crops provide insights into root nodulation and disease resistanc.</title>
        <authorList>
            <person name="Jiang F."/>
        </authorList>
    </citation>
    <scope>NUCLEOTIDE SEQUENCE [LARGE SCALE GENOMIC DNA]</scope>
    <source>
        <strain evidence="14">DUOXIRENSHENG_FW03</strain>
        <tissue evidence="14">Leaves</tissue>
    </source>
</reference>
<dbReference type="Pfam" id="PF00623">
    <property type="entry name" value="RNA_pol_Rpb1_2"/>
    <property type="match status" value="1"/>
</dbReference>
<dbReference type="InterPro" id="IPR051871">
    <property type="entry name" value="GMC_Oxidoreductase-Related"/>
</dbReference>
<sequence>MGDDDLFLRHTAPCGAIKAIKFDVLTEEDIENISVLEINAVGQVTGSILGLPNASDECATCGSKVKKFCEGHFGLIKFPLEILHPYFMSEIAQILNKICAVCKSVRHESKGAQLILGTKRSNDCKYCSGNGMGRYPSMKFRVSSNDLFRRTAIIVEINDKASKKTLGRRLPDDYWDFIPTDAQQEENFVNRRVLSPAQVIALLDDVDPKFIEKYIPRKNLLSLSCFLVTPNCHRVTEVPYAINNGNRLSFDDRTRSCKKLVDFRGTANELSSRVLDCLRISKLNPDKTPTSIFADIQQRKVAENACNSSGLRWIKDVVLGKRNDSSFRTVVVGDPDLELSEIGIPCHIAESLQVSEYVNRQNREKLLYCCELRLLEKGQINVRRKGSIVHLYKKEDLKIGDEFYRPLSDGDKVLINRPPSIHQHSMIALTVRVLPISSVVCINPLCCSPLRGDFDGDCLHGYIPQSVSARVELNELVALDRQLINGQSGRNLLSLSQDSLTAAYLLMEGGVLLNVYQIQQLQMLCNKRLTPPAIVKSPSSNSSFWSGKQLFSMLLPSDFDYSFPSEGVVVSDGELVSSSEASGWLRDSDCNVFQSLVEHFHGKTLSFLYAAQKVLCEWLSMTGFSVSLSDLYLSSDSYVRKNMMEEIFYGLQDAEQACNYKQLLLEYYCDFLCGSFQDSENATTIDGDRLNYERQISATLSQASVDAFRQVFRNIQSLADKYAFKDNTFLAMIKAGSKGNLLKLVQHSMCLGMQNSLVRLSYRLPRHLSCADWNSQKELDSSQMLSGNLESVQSYIPYAVVESSFLTGLNPLECFVHSVTNRDSSFSDNADLPGTLTRRLMFFMRDLYDAYDGTVRNLYGNQLIQFSYDIEVDSSCDKSFQEYAKGGEPVGALSACAISEAAYSALGQPVSLLETSPLLNLKNVLECGSRKRNGDQTASLFLSEKLGKQRHGFEYAALEVKNYLERLLFSSIVSTVMIIFTSHDDSTHEKCSPWVCHFHLDKEIVKRRKLKVHSIIESLHQRYNSHKTESKITNLKISHNRKCSAYSIAKEGEDTCIDEEEGDDCIMITIVENSKNPIQLDSVRDLVIPFLLGTAIKGFLDIKKVDILWNHQSRVTNSYNGSSGELYLRVTMSSEGNCGRFWGVLINHCHKIMNMIDWTRCHPDNINNFSSAHGIDAGWQYFLNSLSSATSDTGKFILPKHMRLVANSLSASGEFVGLNAKGMTRQRKHASVSSPFVQACFTNPGSCFIKAAKSGVMDNLQGSLDALAWGNSLSMGTGGLFDIMYSEKGHEVAKSVDVYKLLDASFDKPNNKIGSYFRHKNGYALKEGKQWKSPLKNFVTVNDIQKLTFASRYSIDELLSESDRSTMLRVLNFHPHKNEKLGIGPQDIKSTLAQLTGYKEKGKENRNQDVMGIWWWRLILLSVAGILFSPKQCASQEGMKYRFMKKASAAPMVSYYDYIIIGGGTAGCPLAATLSQSHKVLVLERGGSPYGNPNITDLAAFGAALSDTSPTSPAQGFVSQDGVFNSRARVLGGGSCINAGFYTRASAHHVREAGWDGRLVDESYKWVERKVAFKPHVQQWQSALQNGLLEVGVQPYNGFTFDHLSGTKLGGTIFDNNGQRHTAADLLEYANPDELTVLLHATVQRILFRKTGTWRPVPVANGVIFRDERGIEHTVYLNEGGKNEIIVSAGALGSPQVLMLSGIGAASELGKHNISVVLNQPLVGQGMSDNPMNGIYVPSPVPVEVSLIQIVGITNFGTFIEATSGRKFIANPTGHNGSFSPKIAKVGRKQGPEEAMLAKTIETIERVEEAEYRGGFILEKIIGPMSTGELHLASSDPNENPLVRFNYFKDPKDLERCVEGMRIIEKVIESKAFSGFMYKDMSATELLNITANLPLNLLPKHSNTSTSLEQFCKDTVMTIWHYHGGCQVGRVVDADYKVIGVDALRVIDGSTFNSSPGTNPHATLLMLGRYMGVTILKDRSPPSEATKSY</sequence>
<proteinExistence type="inferred from homology"/>
<dbReference type="SUPFAM" id="SSF64484">
    <property type="entry name" value="beta and beta-prime subunits of DNA dependent RNA-polymerase"/>
    <property type="match status" value="1"/>
</dbReference>
<dbReference type="SUPFAM" id="SSF54373">
    <property type="entry name" value="FAD-linked reductases, C-terminal domain"/>
    <property type="match status" value="1"/>
</dbReference>
<dbReference type="InterPro" id="IPR007867">
    <property type="entry name" value="GMC_OxRtase_C"/>
</dbReference>
<evidence type="ECO:0000256" key="5">
    <source>
        <dbReference type="ARBA" id="ARBA00022695"/>
    </source>
</evidence>
<dbReference type="InterPro" id="IPR038120">
    <property type="entry name" value="Rpb1_funnel_sf"/>
</dbReference>
<dbReference type="Pfam" id="PF05199">
    <property type="entry name" value="GMC_oxred_C"/>
    <property type="match status" value="1"/>
</dbReference>
<evidence type="ECO:0000256" key="12">
    <source>
        <dbReference type="RuleBase" id="RU004279"/>
    </source>
</evidence>
<evidence type="ECO:0000256" key="9">
    <source>
        <dbReference type="ARBA" id="ARBA00022833"/>
    </source>
</evidence>
<evidence type="ECO:0000256" key="4">
    <source>
        <dbReference type="ARBA" id="ARBA00022679"/>
    </source>
</evidence>
<dbReference type="InterPro" id="IPR007080">
    <property type="entry name" value="RNA_pol_Rpb1_1"/>
</dbReference>
<dbReference type="EMBL" id="JAYMYS010000002">
    <property type="protein sequence ID" value="KAK7406183.1"/>
    <property type="molecule type" value="Genomic_DNA"/>
</dbReference>
<organism evidence="14 15">
    <name type="scientific">Psophocarpus tetragonolobus</name>
    <name type="common">Winged bean</name>
    <name type="synonym">Dolichos tetragonolobus</name>
    <dbReference type="NCBI Taxonomy" id="3891"/>
    <lineage>
        <taxon>Eukaryota</taxon>
        <taxon>Viridiplantae</taxon>
        <taxon>Streptophyta</taxon>
        <taxon>Embryophyta</taxon>
        <taxon>Tracheophyta</taxon>
        <taxon>Spermatophyta</taxon>
        <taxon>Magnoliopsida</taxon>
        <taxon>eudicotyledons</taxon>
        <taxon>Gunneridae</taxon>
        <taxon>Pentapetalae</taxon>
        <taxon>rosids</taxon>
        <taxon>fabids</taxon>
        <taxon>Fabales</taxon>
        <taxon>Fabaceae</taxon>
        <taxon>Papilionoideae</taxon>
        <taxon>50 kb inversion clade</taxon>
        <taxon>NPAAA clade</taxon>
        <taxon>indigoferoid/millettioid clade</taxon>
        <taxon>Phaseoleae</taxon>
        <taxon>Psophocarpus</taxon>
    </lineage>
</organism>
<dbReference type="InterPro" id="IPR000172">
    <property type="entry name" value="GMC_OxRdtase_N"/>
</dbReference>
<evidence type="ECO:0000256" key="7">
    <source>
        <dbReference type="ARBA" id="ARBA00022729"/>
    </source>
</evidence>
<dbReference type="Gene3D" id="3.50.50.60">
    <property type="entry name" value="FAD/NAD(P)-binding domain"/>
    <property type="match status" value="1"/>
</dbReference>
<dbReference type="FunFam" id="1.10.274.100:FF:000010">
    <property type="entry name" value="DNA-directed RNA polymerase subunit"/>
    <property type="match status" value="1"/>
</dbReference>
<dbReference type="GO" id="GO:0003677">
    <property type="term" value="F:DNA binding"/>
    <property type="evidence" value="ECO:0007669"/>
    <property type="project" value="InterPro"/>
</dbReference>
<dbReference type="GO" id="GO:0006351">
    <property type="term" value="P:DNA-templated transcription"/>
    <property type="evidence" value="ECO:0007669"/>
    <property type="project" value="InterPro"/>
</dbReference>
<dbReference type="GO" id="GO:0000428">
    <property type="term" value="C:DNA-directed RNA polymerase complex"/>
    <property type="evidence" value="ECO:0007669"/>
    <property type="project" value="UniProtKB-KW"/>
</dbReference>
<dbReference type="CDD" id="cd10506">
    <property type="entry name" value="RNAP_IV_RPD1_N"/>
    <property type="match status" value="1"/>
</dbReference>
<dbReference type="GO" id="GO:0050660">
    <property type="term" value="F:flavin adenine dinucleotide binding"/>
    <property type="evidence" value="ECO:0007669"/>
    <property type="project" value="InterPro"/>
</dbReference>
<dbReference type="SUPFAM" id="SSF51905">
    <property type="entry name" value="FAD/NAD(P)-binding domain"/>
    <property type="match status" value="1"/>
</dbReference>
<dbReference type="InterPro" id="IPR006592">
    <property type="entry name" value="RNA_pol_N"/>
</dbReference>
<evidence type="ECO:0000313" key="14">
    <source>
        <dbReference type="EMBL" id="KAK7406183.1"/>
    </source>
</evidence>
<accession>A0AAN9STW5</accession>
<feature type="domain" description="Glucose-methanol-choline oxidoreductase N-terminal" evidence="13">
    <location>
        <begin position="1690"/>
        <end position="1704"/>
    </location>
</feature>
<comment type="caution">
    <text evidence="14">The sequence shown here is derived from an EMBL/GenBank/DDBJ whole genome shotgun (WGS) entry which is preliminary data.</text>
</comment>
<protein>
    <recommendedName>
        <fullName evidence="12">DNA-directed RNA polymerase subunit</fullName>
        <ecNumber evidence="12">2.7.7.6</ecNumber>
    </recommendedName>
</protein>
<dbReference type="Gene3D" id="1.10.274.100">
    <property type="entry name" value="RNA polymerase Rpb1, domain 3"/>
    <property type="match status" value="1"/>
</dbReference>
<evidence type="ECO:0000256" key="1">
    <source>
        <dbReference type="ARBA" id="ARBA00001974"/>
    </source>
</evidence>
<evidence type="ECO:0000256" key="6">
    <source>
        <dbReference type="ARBA" id="ARBA00022723"/>
    </source>
</evidence>
<dbReference type="SMART" id="SM00663">
    <property type="entry name" value="RPOLA_N"/>
    <property type="match status" value="1"/>
</dbReference>
<dbReference type="InterPro" id="IPR007066">
    <property type="entry name" value="RNA_pol_Rpb1_3"/>
</dbReference>
<dbReference type="GO" id="GO:0003899">
    <property type="term" value="F:DNA-directed RNA polymerase activity"/>
    <property type="evidence" value="ECO:0007669"/>
    <property type="project" value="UniProtKB-EC"/>
</dbReference>
<name>A0AAN9STW5_PSOTE</name>
<keyword evidence="5 12" id="KW-0548">Nucleotidyltransferase</keyword>
<dbReference type="Pfam" id="PF04997">
    <property type="entry name" value="RNA_pol_Rpb1_1"/>
    <property type="match status" value="1"/>
</dbReference>
<dbReference type="Proteomes" id="UP001386955">
    <property type="component" value="Unassembled WGS sequence"/>
</dbReference>
<keyword evidence="10 12" id="KW-0804">Transcription</keyword>
<dbReference type="InterPro" id="IPR000722">
    <property type="entry name" value="RNA_pol_asu"/>
</dbReference>
<dbReference type="PANTHER" id="PTHR45968:SF3">
    <property type="entry name" value="OS04G0573100 PROTEIN"/>
    <property type="match status" value="1"/>
</dbReference>
<dbReference type="Gene3D" id="3.30.1490.180">
    <property type="entry name" value="RNA polymerase ii"/>
    <property type="match status" value="1"/>
</dbReference>